<evidence type="ECO:0000256" key="1">
    <source>
        <dbReference type="SAM" id="SignalP"/>
    </source>
</evidence>
<keyword evidence="1" id="KW-0732">Signal</keyword>
<dbReference type="PROSITE" id="PS51257">
    <property type="entry name" value="PROKAR_LIPOPROTEIN"/>
    <property type="match status" value="1"/>
</dbReference>
<dbReference type="InterPro" id="IPR026906">
    <property type="entry name" value="LRR_5"/>
</dbReference>
<dbReference type="Gene3D" id="3.80.10.10">
    <property type="entry name" value="Ribonuclease Inhibitor"/>
    <property type="match status" value="1"/>
</dbReference>
<dbReference type="EMBL" id="CP101808">
    <property type="protein sequence ID" value="UUD36698.1"/>
    <property type="molecule type" value="Genomic_DNA"/>
</dbReference>
<gene>
    <name evidence="2" type="ORF">NPA09_02170</name>
</gene>
<feature type="chain" id="PRO_5047469374" evidence="1">
    <location>
        <begin position="20"/>
        <end position="534"/>
    </location>
</feature>
<dbReference type="InterPro" id="IPR032675">
    <property type="entry name" value="LRR_dom_sf"/>
</dbReference>
<reference evidence="2" key="1">
    <citation type="submission" date="2022-07" db="EMBL/GenBank/DDBJ databases">
        <title>Complete genome of Mycoplasma equigenitalium type strain T37.</title>
        <authorList>
            <person name="Spergser J."/>
        </authorList>
    </citation>
    <scope>NUCLEOTIDE SEQUENCE</scope>
    <source>
        <strain evidence="2">T37</strain>
    </source>
</reference>
<proteinExistence type="predicted"/>
<sequence length="534" mass="57812">MKSKHLILLLGAPAMLAAAATVTISCGNNDNQTPQATPNLDALKTSLNTNTEVALLSGVQILHDTDAVETKVDNGKKFIAQSAVDKFKTAFATAQAVKDETKAAQAKTDLEAAVKELKNAIKTGTKAASQTPNLDALKAYIASHEVAELQKSGNVLENVTEEVSGPLDANKLSKGKKYILKADLDAYKTALTNAKNVADESKATQAKSDLEAAFNTMKGKIVTGAKVATPNLDALKEFIKDNSLPNLQTKHQFDVLRDEDAKPRYVMKNEKFVSDKDAKKYKGALVDAKAVTNEANAANALATITAARDDLLSKIEKGDGTLESSLAFLNKYFDVDNNGVLTRKAGKAISGETLSILVIPERINNKEVKILGEQAFCESQMSINELDIHAKITEIGKYAFFYGKVGGMGTWPNENIGKIIFPKTLKTIKPYAFVHIKLTTFGLPEGVTRIETGTFAGAEIARMTLPKNLTFIGDGAFRNFKTIGTLNIPSSVNDVRVNAFQNANINELQVDTVLWNKFTSEFTKGNYTKVTKRP</sequence>
<dbReference type="RefSeq" id="WP_129721622.1">
    <property type="nucleotide sequence ID" value="NZ_CP101808.1"/>
</dbReference>
<name>A0ABY5J4S2_9BACT</name>
<accession>A0ABY5J4S2</accession>
<protein>
    <submittedName>
        <fullName evidence="2">Leucine-rich repeat protein</fullName>
    </submittedName>
</protein>
<evidence type="ECO:0000313" key="2">
    <source>
        <dbReference type="EMBL" id="UUD36698.1"/>
    </source>
</evidence>
<feature type="signal peptide" evidence="1">
    <location>
        <begin position="1"/>
        <end position="19"/>
    </location>
</feature>
<organism evidence="2 3">
    <name type="scientific">Mycoplasmopsis equigenitalium</name>
    <dbReference type="NCBI Taxonomy" id="114883"/>
    <lineage>
        <taxon>Bacteria</taxon>
        <taxon>Bacillati</taxon>
        <taxon>Mycoplasmatota</taxon>
        <taxon>Mycoplasmoidales</taxon>
        <taxon>Metamycoplasmataceae</taxon>
        <taxon>Mycoplasmopsis</taxon>
    </lineage>
</organism>
<keyword evidence="3" id="KW-1185">Reference proteome</keyword>
<dbReference type="Pfam" id="PF13306">
    <property type="entry name" value="LRR_5"/>
    <property type="match status" value="2"/>
</dbReference>
<dbReference type="Proteomes" id="UP001059576">
    <property type="component" value="Chromosome"/>
</dbReference>
<evidence type="ECO:0000313" key="3">
    <source>
        <dbReference type="Proteomes" id="UP001059576"/>
    </source>
</evidence>